<accession>A0ABN7T501</accession>
<organism evidence="3 4">
    <name type="scientific">Oikopleura dioica</name>
    <name type="common">Tunicate</name>
    <dbReference type="NCBI Taxonomy" id="34765"/>
    <lineage>
        <taxon>Eukaryota</taxon>
        <taxon>Metazoa</taxon>
        <taxon>Chordata</taxon>
        <taxon>Tunicata</taxon>
        <taxon>Appendicularia</taxon>
        <taxon>Copelata</taxon>
        <taxon>Oikopleuridae</taxon>
        <taxon>Oikopleura</taxon>
    </lineage>
</organism>
<feature type="compositionally biased region" description="Polar residues" evidence="2">
    <location>
        <begin position="47"/>
        <end position="56"/>
    </location>
</feature>
<protein>
    <submittedName>
        <fullName evidence="3">Oidioi.mRNA.OKI2018_I69.chr2.g6755.t1.cds</fullName>
    </submittedName>
</protein>
<dbReference type="Proteomes" id="UP001158576">
    <property type="component" value="Chromosome 2"/>
</dbReference>
<keyword evidence="1" id="KW-0175">Coiled coil</keyword>
<evidence type="ECO:0000313" key="3">
    <source>
        <dbReference type="EMBL" id="CAG5112552.1"/>
    </source>
</evidence>
<feature type="coiled-coil region" evidence="1">
    <location>
        <begin position="119"/>
        <end position="169"/>
    </location>
</feature>
<feature type="region of interest" description="Disordered" evidence="2">
    <location>
        <begin position="40"/>
        <end position="98"/>
    </location>
</feature>
<sequence>MDLKNSRLKSCWRRQVLRRRFAEDVDLEKPVSSRLLDLRAARKARENNSSNVSTPDSGFGDEDYQRPTIEQSLSKPESDFEKTTTENKSSSPVTAPAVDIWKMIQERKPEHKTAKIENGKDNSEQLKGLEQENHRLRDELANTCPKSELNELRRKLEAAESEITDLKAHASRRPALKGLFYTF</sequence>
<feature type="compositionally biased region" description="Basic and acidic residues" evidence="2">
    <location>
        <begin position="76"/>
        <end position="85"/>
    </location>
</feature>
<keyword evidence="4" id="KW-1185">Reference proteome</keyword>
<reference evidence="3 4" key="1">
    <citation type="submission" date="2021-04" db="EMBL/GenBank/DDBJ databases">
        <authorList>
            <person name="Bliznina A."/>
        </authorList>
    </citation>
    <scope>NUCLEOTIDE SEQUENCE [LARGE SCALE GENOMIC DNA]</scope>
</reference>
<evidence type="ECO:0000256" key="1">
    <source>
        <dbReference type="SAM" id="Coils"/>
    </source>
</evidence>
<proteinExistence type="predicted"/>
<dbReference type="EMBL" id="OU015567">
    <property type="protein sequence ID" value="CAG5112552.1"/>
    <property type="molecule type" value="Genomic_DNA"/>
</dbReference>
<gene>
    <name evidence="3" type="ORF">OKIOD_LOCUS15520</name>
</gene>
<evidence type="ECO:0000313" key="4">
    <source>
        <dbReference type="Proteomes" id="UP001158576"/>
    </source>
</evidence>
<evidence type="ECO:0000256" key="2">
    <source>
        <dbReference type="SAM" id="MobiDB-lite"/>
    </source>
</evidence>
<name>A0ABN7T501_OIKDI</name>